<dbReference type="AlphaFoldDB" id="A0A9Q2ZML4"/>
<gene>
    <name evidence="1" type="ORF">KK080_01985</name>
</gene>
<dbReference type="EMBL" id="JAHEVK010000002">
    <property type="protein sequence ID" value="MBT1775596.1"/>
    <property type="molecule type" value="Genomic_DNA"/>
</dbReference>
<evidence type="ECO:0000313" key="2">
    <source>
        <dbReference type="Proteomes" id="UP000742934"/>
    </source>
</evidence>
<dbReference type="RefSeq" id="WP_023306365.1">
    <property type="nucleotide sequence ID" value="NZ_CATOWN010000001.1"/>
</dbReference>
<sequence length="162" mass="18380">MSVRERFFKKVQQNNVNKPIHINTAEAEVRAFCQRMDDLAQQIIVWFEGSGIEVLLSQKHITDLSTVGYSLSSSICRYVITTVILRNGDRSVSIIPEQIIRGSEKGCMTMCINAPGSISGERIYHLSMAPETGWYIRRGHQSVKENVLMTEDYFFQSVDCLA</sequence>
<name>A0A9Q2ZML4_9ENTR</name>
<protein>
    <recommendedName>
        <fullName evidence="3">Type VI secretion protein EvpB</fullName>
    </recommendedName>
</protein>
<proteinExistence type="predicted"/>
<accession>A0A9Q2ZML4</accession>
<organism evidence="1 2">
    <name type="scientific">Enterobacter hormaechei subsp. hoffmannii</name>
    <dbReference type="NCBI Taxonomy" id="1812934"/>
    <lineage>
        <taxon>Bacteria</taxon>
        <taxon>Pseudomonadati</taxon>
        <taxon>Pseudomonadota</taxon>
        <taxon>Gammaproteobacteria</taxon>
        <taxon>Enterobacterales</taxon>
        <taxon>Enterobacteriaceae</taxon>
        <taxon>Enterobacter</taxon>
        <taxon>Enterobacter cloacae complex</taxon>
    </lineage>
</organism>
<comment type="caution">
    <text evidence="1">The sequence shown here is derived from an EMBL/GenBank/DDBJ whole genome shotgun (WGS) entry which is preliminary data.</text>
</comment>
<evidence type="ECO:0008006" key="3">
    <source>
        <dbReference type="Google" id="ProtNLM"/>
    </source>
</evidence>
<reference evidence="1" key="1">
    <citation type="submission" date="2021-05" db="EMBL/GenBank/DDBJ databases">
        <title>The batch submission of Enterobacter spp. strains.</title>
        <authorList>
            <person name="Wei L."/>
            <person name="Wang C."/>
            <person name="Feng Y."/>
            <person name="Zong Z."/>
        </authorList>
    </citation>
    <scope>NUCLEOTIDE SEQUENCE</scope>
    <source>
        <strain evidence="1">090086</strain>
    </source>
</reference>
<dbReference type="Proteomes" id="UP000742934">
    <property type="component" value="Unassembled WGS sequence"/>
</dbReference>
<evidence type="ECO:0000313" key="1">
    <source>
        <dbReference type="EMBL" id="MBT1775596.1"/>
    </source>
</evidence>